<feature type="region of interest" description="Disordered" evidence="1">
    <location>
        <begin position="64"/>
        <end position="103"/>
    </location>
</feature>
<keyword evidence="4" id="KW-1185">Reference proteome</keyword>
<organism evidence="2">
    <name type="scientific">Cladocopium goreaui</name>
    <dbReference type="NCBI Taxonomy" id="2562237"/>
    <lineage>
        <taxon>Eukaryota</taxon>
        <taxon>Sar</taxon>
        <taxon>Alveolata</taxon>
        <taxon>Dinophyceae</taxon>
        <taxon>Suessiales</taxon>
        <taxon>Symbiodiniaceae</taxon>
        <taxon>Cladocopium</taxon>
    </lineage>
</organism>
<dbReference type="EMBL" id="CAMXCT010001035">
    <property type="protein sequence ID" value="CAI3985987.1"/>
    <property type="molecule type" value="Genomic_DNA"/>
</dbReference>
<sequence>MDSEIEALPQLRFPLREALLSLHDSVNEPPSVRTALAGSASLATLGPYKVSSTEKSRALKKIGRLKRRGEHIGRGYAEERPLHTPRPPPESERPKTVPKSVPSAVSRKKVAFVRSAQDAAEMECWPSLQKSQSAPEVSSMSCFSATPNDMSTDIRPTWTSTARAVLGHGRRQATRQHATSKGSKGSKGEAEQMDAPPAGLLQDTSWCSASLSSFPGLPKPLKDWAIMASSGLEFTDAGFGLGDRENPEVKNLIKRSPGFNYEVKCGNVGLWNSDASLPTKQPLSQHFSAASAPFGARRDPQKKYERQPGPGYYDVPGFTDELLRKVLQQCDCDQLALIGHSLGAAGAWRYLRMVPSCPFRFVLLMDLWPAVLLEEDFSFSPTVDYAIVLSEEWMKNPRFLRGNGRLAASGKCLAALQSPGTSHQWISETQMIMPSFVLRRMGLMGPGDWSRCYSATVQASAELVRCGLGQRSKITAMQAIEKLDPDVFKAIQFADRNDLPFAGEESLNRLAGQ</sequence>
<gene>
    <name evidence="2" type="ORF">C1SCF055_LOCUS13373</name>
</gene>
<reference evidence="2" key="1">
    <citation type="submission" date="2022-10" db="EMBL/GenBank/DDBJ databases">
        <authorList>
            <person name="Chen Y."/>
            <person name="Dougan E. K."/>
            <person name="Chan C."/>
            <person name="Rhodes N."/>
            <person name="Thang M."/>
        </authorList>
    </citation>
    <scope>NUCLEOTIDE SEQUENCE</scope>
</reference>
<accession>A0A9P1FTN5</accession>
<dbReference type="Proteomes" id="UP001152797">
    <property type="component" value="Unassembled WGS sequence"/>
</dbReference>
<feature type="region of interest" description="Disordered" evidence="1">
    <location>
        <begin position="167"/>
        <end position="199"/>
    </location>
</feature>
<dbReference type="EMBL" id="CAMXCT020001035">
    <property type="protein sequence ID" value="CAL1139362.1"/>
    <property type="molecule type" value="Genomic_DNA"/>
</dbReference>
<proteinExistence type="predicted"/>
<name>A0A9P1FTN5_9DINO</name>
<evidence type="ECO:0000313" key="4">
    <source>
        <dbReference type="Proteomes" id="UP001152797"/>
    </source>
</evidence>
<dbReference type="OrthoDB" id="410346at2759"/>
<feature type="compositionally biased region" description="Basic and acidic residues" evidence="1">
    <location>
        <begin position="70"/>
        <end position="82"/>
    </location>
</feature>
<dbReference type="Gene3D" id="3.40.50.1820">
    <property type="entry name" value="alpha/beta hydrolase"/>
    <property type="match status" value="1"/>
</dbReference>
<evidence type="ECO:0000313" key="2">
    <source>
        <dbReference type="EMBL" id="CAI3985987.1"/>
    </source>
</evidence>
<dbReference type="Pfam" id="PF03403">
    <property type="entry name" value="PAF-AH_p_II"/>
    <property type="match status" value="1"/>
</dbReference>
<protein>
    <submittedName>
        <fullName evidence="2">Uncharacterized protein</fullName>
    </submittedName>
</protein>
<dbReference type="AlphaFoldDB" id="A0A9P1FTN5"/>
<evidence type="ECO:0000256" key="1">
    <source>
        <dbReference type="SAM" id="MobiDB-lite"/>
    </source>
</evidence>
<comment type="caution">
    <text evidence="2">The sequence shown here is derived from an EMBL/GenBank/DDBJ whole genome shotgun (WGS) entry which is preliminary data.</text>
</comment>
<reference evidence="3 4" key="2">
    <citation type="submission" date="2024-05" db="EMBL/GenBank/DDBJ databases">
        <authorList>
            <person name="Chen Y."/>
            <person name="Shah S."/>
            <person name="Dougan E. K."/>
            <person name="Thang M."/>
            <person name="Chan C."/>
        </authorList>
    </citation>
    <scope>NUCLEOTIDE SEQUENCE [LARGE SCALE GENOMIC DNA]</scope>
</reference>
<dbReference type="SUPFAM" id="SSF53474">
    <property type="entry name" value="alpha/beta-Hydrolases"/>
    <property type="match status" value="1"/>
</dbReference>
<dbReference type="InterPro" id="IPR029058">
    <property type="entry name" value="AB_hydrolase_fold"/>
</dbReference>
<evidence type="ECO:0000313" key="3">
    <source>
        <dbReference type="EMBL" id="CAL4773299.1"/>
    </source>
</evidence>
<dbReference type="EMBL" id="CAMXCT030001035">
    <property type="protein sequence ID" value="CAL4773299.1"/>
    <property type="molecule type" value="Genomic_DNA"/>
</dbReference>